<dbReference type="Proteomes" id="UP000475666">
    <property type="component" value="Unassembled WGS sequence"/>
</dbReference>
<dbReference type="InterPro" id="IPR041468">
    <property type="entry name" value="HTH_ParB/Spo0J"/>
</dbReference>
<name>A0A6G3TBF3_9ACTN</name>
<keyword evidence="2" id="KW-0159">Chromosome partition</keyword>
<dbReference type="SUPFAM" id="SSF110849">
    <property type="entry name" value="ParB/Sulfiredoxin"/>
    <property type="match status" value="1"/>
</dbReference>
<proteinExistence type="inferred from homology"/>
<feature type="domain" description="ParB-like N-terminal" evidence="4">
    <location>
        <begin position="42"/>
        <end position="148"/>
    </location>
</feature>
<feature type="compositionally biased region" description="Basic and acidic residues" evidence="3">
    <location>
        <begin position="221"/>
        <end position="249"/>
    </location>
</feature>
<comment type="similarity">
    <text evidence="1">Belongs to the ParB family.</text>
</comment>
<dbReference type="SMART" id="SM00470">
    <property type="entry name" value="ParB"/>
    <property type="match status" value="1"/>
</dbReference>
<evidence type="ECO:0000256" key="3">
    <source>
        <dbReference type="SAM" id="MobiDB-lite"/>
    </source>
</evidence>
<comment type="caution">
    <text evidence="5">The sequence shown here is derived from an EMBL/GenBank/DDBJ whole genome shotgun (WGS) entry which is preliminary data.</text>
</comment>
<dbReference type="GO" id="GO:0005694">
    <property type="term" value="C:chromosome"/>
    <property type="evidence" value="ECO:0007669"/>
    <property type="project" value="TreeGrafter"/>
</dbReference>
<reference evidence="5 6" key="1">
    <citation type="submission" date="2020-01" db="EMBL/GenBank/DDBJ databases">
        <title>Insect and environment-associated Actinomycetes.</title>
        <authorList>
            <person name="Currrie C."/>
            <person name="Chevrette M."/>
            <person name="Carlson C."/>
            <person name="Stubbendieck R."/>
            <person name="Wendt-Pienkowski E."/>
        </authorList>
    </citation>
    <scope>NUCLEOTIDE SEQUENCE [LARGE SCALE GENOMIC DNA]</scope>
    <source>
        <strain evidence="5 6">SID7739</strain>
    </source>
</reference>
<protein>
    <submittedName>
        <fullName evidence="5">ParB/RepB/Spo0J family partition protein</fullName>
    </submittedName>
</protein>
<evidence type="ECO:0000256" key="1">
    <source>
        <dbReference type="ARBA" id="ARBA00006295"/>
    </source>
</evidence>
<dbReference type="Pfam" id="PF17762">
    <property type="entry name" value="HTH_ParB"/>
    <property type="match status" value="1"/>
</dbReference>
<dbReference type="InterPro" id="IPR036086">
    <property type="entry name" value="ParB/Sulfiredoxin_sf"/>
</dbReference>
<sequence>MSKADTLGSAPAFGAARGVRSSRRNLIDQTIAGEESTTAAITELPVTLISDNPDNPRNHLRNLDETVQSVREVGLIIPIAVATVDAYLRNRSDRAGDLDDGAQYIVVDGHRRLEAARRVGLATIPVRVDNGRVATDESLLEAAFVANYHRDDMTDLEEAHALKSLVDYYGSQTKAAKRLGIPQNTISSKLSLLKLAPELQKDLVTGARKVEHVRNLGKLSAEEQRAKADERAEAARKKAETESRREVVERSAGPADYHGVIIPETSADQATTLPVTASATSQASTPRPSAPTPATEREQAASEAIPEPRAGAGEPGPANAEAAEPKQPKRLPYDDAFYCVHHLHQKMAPETFVQGTRVWMDILRDQHPEAYKALLVELGAK</sequence>
<evidence type="ECO:0000313" key="6">
    <source>
        <dbReference type="Proteomes" id="UP000475666"/>
    </source>
</evidence>
<dbReference type="GO" id="GO:0003677">
    <property type="term" value="F:DNA binding"/>
    <property type="evidence" value="ECO:0007669"/>
    <property type="project" value="InterPro"/>
</dbReference>
<dbReference type="InterPro" id="IPR003115">
    <property type="entry name" value="ParB_N"/>
</dbReference>
<dbReference type="Gene3D" id="1.10.10.2830">
    <property type="match status" value="1"/>
</dbReference>
<dbReference type="PANTHER" id="PTHR33375">
    <property type="entry name" value="CHROMOSOME-PARTITIONING PROTEIN PARB-RELATED"/>
    <property type="match status" value="1"/>
</dbReference>
<dbReference type="Pfam" id="PF02195">
    <property type="entry name" value="ParB_N"/>
    <property type="match status" value="1"/>
</dbReference>
<dbReference type="EMBL" id="JAAGMQ010000348">
    <property type="protein sequence ID" value="NEC33954.1"/>
    <property type="molecule type" value="Genomic_DNA"/>
</dbReference>
<dbReference type="Gene3D" id="3.90.1530.30">
    <property type="match status" value="1"/>
</dbReference>
<evidence type="ECO:0000313" key="5">
    <source>
        <dbReference type="EMBL" id="NEC33954.1"/>
    </source>
</evidence>
<organism evidence="5 6">
    <name type="scientific">Streptomyces rubrogriseus</name>
    <dbReference type="NCBI Taxonomy" id="194673"/>
    <lineage>
        <taxon>Bacteria</taxon>
        <taxon>Bacillati</taxon>
        <taxon>Actinomycetota</taxon>
        <taxon>Actinomycetes</taxon>
        <taxon>Kitasatosporales</taxon>
        <taxon>Streptomycetaceae</taxon>
        <taxon>Streptomyces</taxon>
        <taxon>Streptomyces violaceoruber group</taxon>
    </lineage>
</organism>
<dbReference type="SUPFAM" id="SSF109709">
    <property type="entry name" value="KorB DNA-binding domain-like"/>
    <property type="match status" value="1"/>
</dbReference>
<dbReference type="NCBIfam" id="TIGR00180">
    <property type="entry name" value="parB_part"/>
    <property type="match status" value="1"/>
</dbReference>
<feature type="compositionally biased region" description="Low complexity" evidence="3">
    <location>
        <begin position="303"/>
        <end position="322"/>
    </location>
</feature>
<evidence type="ECO:0000259" key="4">
    <source>
        <dbReference type="SMART" id="SM00470"/>
    </source>
</evidence>
<feature type="region of interest" description="Disordered" evidence="3">
    <location>
        <begin position="221"/>
        <end position="327"/>
    </location>
</feature>
<dbReference type="InterPro" id="IPR050336">
    <property type="entry name" value="Chromosome_partition/occlusion"/>
</dbReference>
<dbReference type="FunFam" id="1.10.10.2830:FF:000001">
    <property type="entry name" value="Chromosome partitioning protein ParB"/>
    <property type="match status" value="1"/>
</dbReference>
<accession>A0A6G3TBF3</accession>
<dbReference type="InterPro" id="IPR004437">
    <property type="entry name" value="ParB/RepB/Spo0J"/>
</dbReference>
<gene>
    <name evidence="5" type="ORF">G3I66_12330</name>
</gene>
<dbReference type="RefSeq" id="WP_164273715.1">
    <property type="nucleotide sequence ID" value="NZ_JAAGMQ010000348.1"/>
</dbReference>
<dbReference type="GO" id="GO:0045881">
    <property type="term" value="P:positive regulation of sporulation resulting in formation of a cellular spore"/>
    <property type="evidence" value="ECO:0007669"/>
    <property type="project" value="TreeGrafter"/>
</dbReference>
<evidence type="ECO:0000256" key="2">
    <source>
        <dbReference type="ARBA" id="ARBA00022829"/>
    </source>
</evidence>
<feature type="compositionally biased region" description="Low complexity" evidence="3">
    <location>
        <begin position="274"/>
        <end position="287"/>
    </location>
</feature>
<dbReference type="GO" id="GO:0007059">
    <property type="term" value="P:chromosome segregation"/>
    <property type="evidence" value="ECO:0007669"/>
    <property type="project" value="UniProtKB-KW"/>
</dbReference>
<dbReference type="PANTHER" id="PTHR33375:SF1">
    <property type="entry name" value="CHROMOSOME-PARTITIONING PROTEIN PARB-RELATED"/>
    <property type="match status" value="1"/>
</dbReference>
<dbReference type="AlphaFoldDB" id="A0A6G3TBF3"/>